<dbReference type="EMBL" id="JANAVZ010000003">
    <property type="protein sequence ID" value="MCT4332423.1"/>
    <property type="molecule type" value="Genomic_DNA"/>
</dbReference>
<dbReference type="Proteomes" id="UP001320702">
    <property type="component" value="Unassembled WGS sequence"/>
</dbReference>
<evidence type="ECO:0000313" key="2">
    <source>
        <dbReference type="EMBL" id="MCT4332423.1"/>
    </source>
</evidence>
<dbReference type="InterPro" id="IPR006141">
    <property type="entry name" value="Intein_N"/>
</dbReference>
<dbReference type="InterPro" id="IPR003587">
    <property type="entry name" value="Hint_dom_N"/>
</dbReference>
<dbReference type="Pfam" id="PF13403">
    <property type="entry name" value="Hint_2"/>
    <property type="match status" value="1"/>
</dbReference>
<dbReference type="SUPFAM" id="SSF51294">
    <property type="entry name" value="Hedgehog/intein (Hint) domain"/>
    <property type="match status" value="1"/>
</dbReference>
<reference evidence="2 3" key="1">
    <citation type="submission" date="2022-04" db="EMBL/GenBank/DDBJ databases">
        <title>Paracoccus sp. YLB-12 draft genome sequence.</title>
        <authorList>
            <person name="Yu L."/>
        </authorList>
    </citation>
    <scope>NUCLEOTIDE SEQUENCE [LARGE SCALE GENOMIC DNA]</scope>
    <source>
        <strain evidence="2 3">YLB-12</strain>
    </source>
</reference>
<sequence length="373" mass="39315">MPTTFNAFYLGNGGAFTIDPTEGNAVSENAIDLVGLTNGTPADPLFDRIVSVTAIDQRGVLGVLDTSRSAFGPQDLVSYTLPGASSPTTAVFEGLASYDATVTFFDGSTGSVSAVVFQDEAGNLFVAPETTANADSAVFQSGPIVSMRLNGLISNNSNLTANRNAADFITCFVAGTMIETPDGPRPVEDLREGDAVVTVDAGAQKLRWVGSRDLNVRDTDNLKPIRIRTGALGQGLPATDLLVSPQHRVLVRSAVAQRMFGTDEVLVAAKQLTALPGIEVVDDAAQVTYVHLLFDDHQLVTSNGAVSESLFTGPQALKGVSEEARAEILALFPDLAEIGADMELRQPARPVVPGRQARKLAERHLANQKPVVG</sequence>
<dbReference type="RefSeq" id="WP_260276327.1">
    <property type="nucleotide sequence ID" value="NZ_JANAVZ010000003.1"/>
</dbReference>
<feature type="domain" description="Hint" evidence="1">
    <location>
        <begin position="169"/>
        <end position="282"/>
    </location>
</feature>
<comment type="caution">
    <text evidence="2">The sequence shown here is derived from an EMBL/GenBank/DDBJ whole genome shotgun (WGS) entry which is preliminary data.</text>
</comment>
<gene>
    <name evidence="2" type="ORF">MU516_06030</name>
</gene>
<dbReference type="Gene3D" id="2.170.16.10">
    <property type="entry name" value="Hedgehog/Intein (Hint) domain"/>
    <property type="match status" value="1"/>
</dbReference>
<evidence type="ECO:0000313" key="3">
    <source>
        <dbReference type="Proteomes" id="UP001320702"/>
    </source>
</evidence>
<protein>
    <submittedName>
        <fullName evidence="2">Hint domain-containing protein</fullName>
    </submittedName>
</protein>
<organism evidence="2 3">
    <name type="scientific">Paracoccus maritimus</name>
    <dbReference type="NCBI Taxonomy" id="2933292"/>
    <lineage>
        <taxon>Bacteria</taxon>
        <taxon>Pseudomonadati</taxon>
        <taxon>Pseudomonadota</taxon>
        <taxon>Alphaproteobacteria</taxon>
        <taxon>Rhodobacterales</taxon>
        <taxon>Paracoccaceae</taxon>
        <taxon>Paracoccus</taxon>
    </lineage>
</organism>
<proteinExistence type="predicted"/>
<keyword evidence="3" id="KW-1185">Reference proteome</keyword>
<dbReference type="SMART" id="SM00306">
    <property type="entry name" value="HintN"/>
    <property type="match status" value="1"/>
</dbReference>
<dbReference type="InterPro" id="IPR028992">
    <property type="entry name" value="Hedgehog/Intein_dom"/>
</dbReference>
<dbReference type="InterPro" id="IPR036844">
    <property type="entry name" value="Hint_dom_sf"/>
</dbReference>
<dbReference type="PROSITE" id="PS50817">
    <property type="entry name" value="INTEIN_N_TER"/>
    <property type="match status" value="1"/>
</dbReference>
<name>A0ABT2K7C3_9RHOB</name>
<accession>A0ABT2K7C3</accession>
<evidence type="ECO:0000259" key="1">
    <source>
        <dbReference type="SMART" id="SM00306"/>
    </source>
</evidence>